<dbReference type="Proteomes" id="UP000693946">
    <property type="component" value="Unassembled WGS sequence"/>
</dbReference>
<sequence>PEELGWRLPFGPAGIGGGGACGFSETRKPSAADCGSSEEAWPERRCASAGLGLRRLPLPSIILGNAQSLRNKVDELQANVKHISEYRDACVIALTETWLKDYDPTQDFDIDGFGQPYRIDRDAQITGKSLGGGVCLYVNPRWSVSCLLRSTSRPSRRGKLSAKRSLYGQRALFGN</sequence>
<organism evidence="1 2">
    <name type="scientific">Solea senegalensis</name>
    <name type="common">Senegalese sole</name>
    <dbReference type="NCBI Taxonomy" id="28829"/>
    <lineage>
        <taxon>Eukaryota</taxon>
        <taxon>Metazoa</taxon>
        <taxon>Chordata</taxon>
        <taxon>Craniata</taxon>
        <taxon>Vertebrata</taxon>
        <taxon>Euteleostomi</taxon>
        <taxon>Actinopterygii</taxon>
        <taxon>Neopterygii</taxon>
        <taxon>Teleostei</taxon>
        <taxon>Neoteleostei</taxon>
        <taxon>Acanthomorphata</taxon>
        <taxon>Carangaria</taxon>
        <taxon>Pleuronectiformes</taxon>
        <taxon>Pleuronectoidei</taxon>
        <taxon>Soleidae</taxon>
        <taxon>Solea</taxon>
    </lineage>
</organism>
<reference evidence="1 2" key="1">
    <citation type="journal article" date="2021" name="Sci. Rep.">
        <title>Chromosome anchoring in Senegalese sole (Solea senegalensis) reveals sex-associated markers and genome rearrangements in flatfish.</title>
        <authorList>
            <person name="Guerrero-Cozar I."/>
            <person name="Gomez-Garrido J."/>
            <person name="Berbel C."/>
            <person name="Martinez-Blanch J.F."/>
            <person name="Alioto T."/>
            <person name="Claros M.G."/>
            <person name="Gagnaire P.A."/>
            <person name="Manchado M."/>
        </authorList>
    </citation>
    <scope>NUCLEOTIDE SEQUENCE [LARGE SCALE GENOMIC DNA]</scope>
    <source>
        <strain evidence="1">Sse05_10M</strain>
    </source>
</reference>
<gene>
    <name evidence="1" type="ORF">JOB18_004301</name>
</gene>
<keyword evidence="2" id="KW-1185">Reference proteome</keyword>
<protein>
    <submittedName>
        <fullName evidence="1">Uncharacterized protein</fullName>
    </submittedName>
</protein>
<dbReference type="AlphaFoldDB" id="A0AAV6PKZ6"/>
<proteinExistence type="predicted"/>
<feature type="non-terminal residue" evidence="1">
    <location>
        <position position="1"/>
    </location>
</feature>
<comment type="caution">
    <text evidence="1">The sequence shown here is derived from an EMBL/GenBank/DDBJ whole genome shotgun (WGS) entry which is preliminary data.</text>
</comment>
<dbReference type="EMBL" id="JAGKHQ010000812">
    <property type="protein sequence ID" value="KAG7464319.1"/>
    <property type="molecule type" value="Genomic_DNA"/>
</dbReference>
<name>A0AAV6PKZ6_SOLSE</name>
<evidence type="ECO:0000313" key="2">
    <source>
        <dbReference type="Proteomes" id="UP000693946"/>
    </source>
</evidence>
<evidence type="ECO:0000313" key="1">
    <source>
        <dbReference type="EMBL" id="KAG7464319.1"/>
    </source>
</evidence>
<accession>A0AAV6PKZ6</accession>